<evidence type="ECO:0000313" key="2">
    <source>
        <dbReference type="Proteomes" id="UP001596356"/>
    </source>
</evidence>
<dbReference type="EMBL" id="JBHSWJ010000002">
    <property type="protein sequence ID" value="MFC6715049.1"/>
    <property type="molecule type" value="Genomic_DNA"/>
</dbReference>
<proteinExistence type="predicted"/>
<keyword evidence="2" id="KW-1185">Reference proteome</keyword>
<protein>
    <submittedName>
        <fullName evidence="1">Uncharacterized protein</fullName>
    </submittedName>
</protein>
<dbReference type="Proteomes" id="UP001596356">
    <property type="component" value="Unassembled WGS sequence"/>
</dbReference>
<sequence>MSSANPPSLRRLTAAVRRVEERTAALADATAERDTLIRALAATGVTNAELASTSGLTRGRISQIIKGGR</sequence>
<evidence type="ECO:0000313" key="1">
    <source>
        <dbReference type="EMBL" id="MFC6715049.1"/>
    </source>
</evidence>
<gene>
    <name evidence="1" type="ORF">ACFQBT_15050</name>
</gene>
<organism evidence="1 2">
    <name type="scientific">Branchiibius cervicis</name>
    <dbReference type="NCBI Taxonomy" id="908252"/>
    <lineage>
        <taxon>Bacteria</taxon>
        <taxon>Bacillati</taxon>
        <taxon>Actinomycetota</taxon>
        <taxon>Actinomycetes</taxon>
        <taxon>Micrococcales</taxon>
        <taxon>Dermacoccaceae</taxon>
        <taxon>Branchiibius</taxon>
    </lineage>
</organism>
<comment type="caution">
    <text evidence="1">The sequence shown here is derived from an EMBL/GenBank/DDBJ whole genome shotgun (WGS) entry which is preliminary data.</text>
</comment>
<dbReference type="RefSeq" id="WP_377823866.1">
    <property type="nucleotide sequence ID" value="NZ_JBHSWJ010000002.1"/>
</dbReference>
<reference evidence="2" key="1">
    <citation type="journal article" date="2019" name="Int. J. Syst. Evol. Microbiol.">
        <title>The Global Catalogue of Microorganisms (GCM) 10K type strain sequencing project: providing services to taxonomists for standard genome sequencing and annotation.</title>
        <authorList>
            <consortium name="The Broad Institute Genomics Platform"/>
            <consortium name="The Broad Institute Genome Sequencing Center for Infectious Disease"/>
            <person name="Wu L."/>
            <person name="Ma J."/>
        </authorList>
    </citation>
    <scope>NUCLEOTIDE SEQUENCE [LARGE SCALE GENOMIC DNA]</scope>
    <source>
        <strain evidence="2">NBRC 106593</strain>
    </source>
</reference>
<name>A0ABW2AVK0_9MICO</name>
<accession>A0ABW2AVK0</accession>